<feature type="compositionally biased region" description="Low complexity" evidence="1">
    <location>
        <begin position="1216"/>
        <end position="1229"/>
    </location>
</feature>
<feature type="region of interest" description="Disordered" evidence="1">
    <location>
        <begin position="298"/>
        <end position="352"/>
    </location>
</feature>
<feature type="region of interest" description="Disordered" evidence="1">
    <location>
        <begin position="657"/>
        <end position="768"/>
    </location>
</feature>
<feature type="compositionally biased region" description="Low complexity" evidence="1">
    <location>
        <begin position="329"/>
        <end position="340"/>
    </location>
</feature>
<proteinExistence type="predicted"/>
<feature type="compositionally biased region" description="Basic and acidic residues" evidence="1">
    <location>
        <begin position="341"/>
        <end position="352"/>
    </location>
</feature>
<name>A0A154PHN3_DUFNO</name>
<feature type="region of interest" description="Disordered" evidence="1">
    <location>
        <begin position="1124"/>
        <end position="1161"/>
    </location>
</feature>
<reference evidence="2 3" key="1">
    <citation type="submission" date="2015-07" db="EMBL/GenBank/DDBJ databases">
        <title>The genome of Dufourea novaeangliae.</title>
        <authorList>
            <person name="Pan H."/>
            <person name="Kapheim K."/>
        </authorList>
    </citation>
    <scope>NUCLEOTIDE SEQUENCE [LARGE SCALE GENOMIC DNA]</scope>
    <source>
        <strain evidence="2">0120121106</strain>
        <tissue evidence="2">Whole body</tissue>
    </source>
</reference>
<feature type="region of interest" description="Disordered" evidence="1">
    <location>
        <begin position="903"/>
        <end position="968"/>
    </location>
</feature>
<feature type="compositionally biased region" description="Polar residues" evidence="1">
    <location>
        <begin position="1202"/>
        <end position="1215"/>
    </location>
</feature>
<feature type="compositionally biased region" description="Basic and acidic residues" evidence="1">
    <location>
        <begin position="1056"/>
        <end position="1070"/>
    </location>
</feature>
<feature type="compositionally biased region" description="Polar residues" evidence="1">
    <location>
        <begin position="1037"/>
        <end position="1048"/>
    </location>
</feature>
<feature type="region of interest" description="Disordered" evidence="1">
    <location>
        <begin position="1025"/>
        <end position="1070"/>
    </location>
</feature>
<dbReference type="STRING" id="178035.A0A154PHN3"/>
<feature type="compositionally biased region" description="Basic and acidic residues" evidence="1">
    <location>
        <begin position="657"/>
        <end position="666"/>
    </location>
</feature>
<feature type="compositionally biased region" description="Polar residues" evidence="1">
    <location>
        <begin position="949"/>
        <end position="960"/>
    </location>
</feature>
<evidence type="ECO:0000256" key="1">
    <source>
        <dbReference type="SAM" id="MobiDB-lite"/>
    </source>
</evidence>
<protein>
    <submittedName>
        <fullName evidence="2">Uncharacterized protein</fullName>
    </submittedName>
</protein>
<evidence type="ECO:0000313" key="2">
    <source>
        <dbReference type="EMBL" id="KZC11307.1"/>
    </source>
</evidence>
<evidence type="ECO:0000313" key="3">
    <source>
        <dbReference type="Proteomes" id="UP000076502"/>
    </source>
</evidence>
<organism evidence="2 3">
    <name type="scientific">Dufourea novaeangliae</name>
    <name type="common">Sweat bee</name>
    <dbReference type="NCBI Taxonomy" id="178035"/>
    <lineage>
        <taxon>Eukaryota</taxon>
        <taxon>Metazoa</taxon>
        <taxon>Ecdysozoa</taxon>
        <taxon>Arthropoda</taxon>
        <taxon>Hexapoda</taxon>
        <taxon>Insecta</taxon>
        <taxon>Pterygota</taxon>
        <taxon>Neoptera</taxon>
        <taxon>Endopterygota</taxon>
        <taxon>Hymenoptera</taxon>
        <taxon>Apocrita</taxon>
        <taxon>Aculeata</taxon>
        <taxon>Apoidea</taxon>
        <taxon>Anthophila</taxon>
        <taxon>Halictidae</taxon>
        <taxon>Rophitinae</taxon>
        <taxon>Dufourea</taxon>
    </lineage>
</organism>
<feature type="compositionally biased region" description="Low complexity" evidence="1">
    <location>
        <begin position="752"/>
        <end position="763"/>
    </location>
</feature>
<sequence>MRSQSACDCYCKIGESTARQRNGAQSDRSRVRLVTSKTSISRTDAIRSAKNVPFTPANSVQEDQPGTKGFSVTVSVSPVLSPETSAALEDVERLVKDAQIQINAISMAGSFNRPQTPLNAYPEEISLDDENDQLLYIRERVADKFQEVNGWINQPDPNSQTIAHERGIQVKLKRSTDFSASRFKTSVERHKEFSHYGRTVIQDPGISSVIPLGKEKGSKEPNGMPCRELERNTRMTTFSVQNCPPVSIKGELTSQNLENIRISPDPSFVQENVNVGTYIVSRDPWIEDRPSVRKKFVRIPGKNEVPKGRRRSTPVKQKEKRTSNETDGSVSSTLSSVSKVKSAEASKVSKVENNEKCGDSVKIADENVEILKSTGLQDVAVGTDEQKLEDREIQVEIDLVPRNTDDQVSQGQVTGQGALGKSDQKQVRFKEEILERIEGDVRDQRSTVESKNEGECQEIVKETVEIFIESENEQDSKENLRRFVGPSTSRRLDLFRDCSSFCEPNGTIQRKNKHIKNEKREDEHCKIVDEQFADLLRKYCSENESAAENGGHLVSSSVDSSAACSDDSGDLDDLYCPSIDRLDNVLLAYNKAIDDASRTTRTIEKYLLRPELEEFLTNHVTTESSESFKMAALNRREPGITKPDSLKYLHDKQKVELMNSTKDRQPTRNKQSNKEHKCRKPQPKITEPTSLKKARCNKADNQSRKMSALSKNPRRAPLQTDSTVAKRFSVGNSRMLSTEIEDSNRFRATDDSSSLASSMNPSSTENNTEAISKISLDNFPELSADRRTNMASIQDDGTQMDNFDCTAFRDVPFLDVVKEGSMDRTRITERLIHRVLKEETRAIEDGIKNALGVDRIVPLLLKGLLGNIRNGNSPQNLELLITENGSVNNVASNVDAIETARVTDNEEKQQSRSVLRADTFRNNGKAIETNGETDGNKNPKIDPVDDVQSESSCTKRTASRSNHENLTIDEVSKIHSDVESLNDISYGSGNSDLNRDIDNSGENLECSKRKGNDVATTRKVLSIVNEKMEDEDKSGNDQRNSVSVNTDENVGAVDKSSGKNEDTGSTQRKEALNVLVPCKLTSEAKNKKSVGSDLDQNNVPVEFNDNVGRNSSCDSLHDCVSIQSSPRHLPKESKMAEPFRGTDTNERVPETNNTIDGISNGVTGRRGAYCGTFAKEKFLSDLYDDIREQLLRSTLDTNRSSAIEQNFRSSRSVPATESNKTETSSNTSRSEGELCVPSSSSYSLGEVKVLGTEECDSSITVFITKEMLASWNESSKVSITVPTM</sequence>
<keyword evidence="3" id="KW-1185">Reference proteome</keyword>
<feature type="compositionally biased region" description="Polar residues" evidence="1">
    <location>
        <begin position="1150"/>
        <end position="1161"/>
    </location>
</feature>
<dbReference type="EMBL" id="KQ434908">
    <property type="protein sequence ID" value="KZC11307.1"/>
    <property type="molecule type" value="Genomic_DNA"/>
</dbReference>
<accession>A0A154PHN3</accession>
<dbReference type="Proteomes" id="UP000076502">
    <property type="component" value="Unassembled WGS sequence"/>
</dbReference>
<feature type="region of interest" description="Disordered" evidence="1">
    <location>
        <begin position="1202"/>
        <end position="1235"/>
    </location>
</feature>
<feature type="compositionally biased region" description="Basic and acidic residues" evidence="1">
    <location>
        <begin position="934"/>
        <end position="943"/>
    </location>
</feature>
<gene>
    <name evidence="2" type="ORF">WN55_02542</name>
</gene>